<dbReference type="Proteomes" id="UP001283361">
    <property type="component" value="Unassembled WGS sequence"/>
</dbReference>
<evidence type="ECO:0000256" key="1">
    <source>
        <dbReference type="SAM" id="MobiDB-lite"/>
    </source>
</evidence>
<evidence type="ECO:0000313" key="2">
    <source>
        <dbReference type="EMBL" id="KAK3803679.1"/>
    </source>
</evidence>
<feature type="region of interest" description="Disordered" evidence="1">
    <location>
        <begin position="53"/>
        <end position="90"/>
    </location>
</feature>
<organism evidence="2 3">
    <name type="scientific">Elysia crispata</name>
    <name type="common">lettuce slug</name>
    <dbReference type="NCBI Taxonomy" id="231223"/>
    <lineage>
        <taxon>Eukaryota</taxon>
        <taxon>Metazoa</taxon>
        <taxon>Spiralia</taxon>
        <taxon>Lophotrochozoa</taxon>
        <taxon>Mollusca</taxon>
        <taxon>Gastropoda</taxon>
        <taxon>Heterobranchia</taxon>
        <taxon>Euthyneura</taxon>
        <taxon>Panpulmonata</taxon>
        <taxon>Sacoglossa</taxon>
        <taxon>Placobranchoidea</taxon>
        <taxon>Plakobranchidae</taxon>
        <taxon>Elysia</taxon>
    </lineage>
</organism>
<keyword evidence="3" id="KW-1185">Reference proteome</keyword>
<dbReference type="AlphaFoldDB" id="A0AAE1BCC7"/>
<accession>A0AAE1BCC7</accession>
<reference evidence="2" key="1">
    <citation type="journal article" date="2023" name="G3 (Bethesda)">
        <title>A reference genome for the long-term kleptoplast-retaining sea slug Elysia crispata morphotype clarki.</title>
        <authorList>
            <person name="Eastman K.E."/>
            <person name="Pendleton A.L."/>
            <person name="Shaikh M.A."/>
            <person name="Suttiyut T."/>
            <person name="Ogas R."/>
            <person name="Tomko P."/>
            <person name="Gavelis G."/>
            <person name="Widhalm J.R."/>
            <person name="Wisecaver J.H."/>
        </authorList>
    </citation>
    <scope>NUCLEOTIDE SEQUENCE</scope>
    <source>
        <strain evidence="2">ECLA1</strain>
    </source>
</reference>
<name>A0AAE1BCC7_9GAST</name>
<evidence type="ECO:0000313" key="3">
    <source>
        <dbReference type="Proteomes" id="UP001283361"/>
    </source>
</evidence>
<protein>
    <submittedName>
        <fullName evidence="2">Uncharacterized protein</fullName>
    </submittedName>
</protein>
<comment type="caution">
    <text evidence="2">The sequence shown here is derived from an EMBL/GenBank/DDBJ whole genome shotgun (WGS) entry which is preliminary data.</text>
</comment>
<feature type="region of interest" description="Disordered" evidence="1">
    <location>
        <begin position="1"/>
        <end position="29"/>
    </location>
</feature>
<gene>
    <name evidence="2" type="ORF">RRG08_023527</name>
</gene>
<feature type="compositionally biased region" description="Basic and acidic residues" evidence="1">
    <location>
        <begin position="68"/>
        <end position="90"/>
    </location>
</feature>
<sequence length="90" mass="10446">MPSASEQSKENDDDDADQTNNHNRQAEYKIYTPDATYRIEVHCVLDLNHLEPSEFPAQEATVEEDELRDLPELDMKEEQGKVPESERLQE</sequence>
<proteinExistence type="predicted"/>
<dbReference type="EMBL" id="JAWDGP010000111">
    <property type="protein sequence ID" value="KAK3803679.1"/>
    <property type="molecule type" value="Genomic_DNA"/>
</dbReference>